<comment type="caution">
    <text evidence="2">The sequence shown here is derived from an EMBL/GenBank/DDBJ whole genome shotgun (WGS) entry which is preliminary data.</text>
</comment>
<keyword evidence="3" id="KW-1185">Reference proteome</keyword>
<dbReference type="PROSITE" id="PS51257">
    <property type="entry name" value="PROKAR_LIPOPROTEIN"/>
    <property type="match status" value="1"/>
</dbReference>
<feature type="chain" id="PRO_5040727411" description="Lipocalin-like domain-containing protein" evidence="1">
    <location>
        <begin position="22"/>
        <end position="177"/>
    </location>
</feature>
<evidence type="ECO:0008006" key="4">
    <source>
        <dbReference type="Google" id="ProtNLM"/>
    </source>
</evidence>
<proteinExistence type="predicted"/>
<feature type="signal peptide" evidence="1">
    <location>
        <begin position="1"/>
        <end position="21"/>
    </location>
</feature>
<reference evidence="2" key="1">
    <citation type="submission" date="2021-09" db="EMBL/GenBank/DDBJ databases">
        <title>Fulvivirga sp. isolated from coastal sediment.</title>
        <authorList>
            <person name="Yu H."/>
        </authorList>
    </citation>
    <scope>NUCLEOTIDE SEQUENCE</scope>
    <source>
        <strain evidence="2">1062</strain>
    </source>
</reference>
<accession>A0A9X1KZT8</accession>
<organism evidence="2 3">
    <name type="scientific">Fulvivirga sedimenti</name>
    <dbReference type="NCBI Taxonomy" id="2879465"/>
    <lineage>
        <taxon>Bacteria</taxon>
        <taxon>Pseudomonadati</taxon>
        <taxon>Bacteroidota</taxon>
        <taxon>Cytophagia</taxon>
        <taxon>Cytophagales</taxon>
        <taxon>Fulvivirgaceae</taxon>
        <taxon>Fulvivirga</taxon>
    </lineage>
</organism>
<dbReference type="RefSeq" id="WP_225700063.1">
    <property type="nucleotide sequence ID" value="NZ_JAIXNE010000011.1"/>
</dbReference>
<dbReference type="EMBL" id="JAIXNE010000011">
    <property type="protein sequence ID" value="MCA6079203.1"/>
    <property type="molecule type" value="Genomic_DNA"/>
</dbReference>
<dbReference type="Proteomes" id="UP001139409">
    <property type="component" value="Unassembled WGS sequence"/>
</dbReference>
<keyword evidence="1" id="KW-0732">Signal</keyword>
<sequence length="177" mass="19865">MKTIFRLLSMMAVVSLFLVSACGDDDSEPEVDPLIGIYSLNSVILNEDVTYYDMELMADENITTLVAEQLYVASPCDNGPNTVIDLRENFEIFYACKNESTPSERFGTWSITENRNRLTLNLIIQDQAFPLILDQLVVSETGVSGVVTNYPLVEIYPDNSFVIKTVSIDIVFNRTTL</sequence>
<evidence type="ECO:0000256" key="1">
    <source>
        <dbReference type="SAM" id="SignalP"/>
    </source>
</evidence>
<evidence type="ECO:0000313" key="2">
    <source>
        <dbReference type="EMBL" id="MCA6079203.1"/>
    </source>
</evidence>
<gene>
    <name evidence="2" type="ORF">LDX50_30300</name>
</gene>
<evidence type="ECO:0000313" key="3">
    <source>
        <dbReference type="Proteomes" id="UP001139409"/>
    </source>
</evidence>
<name>A0A9X1KZT8_9BACT</name>
<dbReference type="AlphaFoldDB" id="A0A9X1KZT8"/>
<protein>
    <recommendedName>
        <fullName evidence="4">Lipocalin-like domain-containing protein</fullName>
    </recommendedName>
</protein>